<dbReference type="GO" id="GO:0051287">
    <property type="term" value="F:NAD binding"/>
    <property type="evidence" value="ECO:0007669"/>
    <property type="project" value="UniProtKB-ARBA"/>
</dbReference>
<keyword evidence="4 6" id="KW-0520">NAD</keyword>
<dbReference type="GO" id="GO:0005737">
    <property type="term" value="C:cytoplasm"/>
    <property type="evidence" value="ECO:0007669"/>
    <property type="project" value="UniProtKB-SubCell"/>
</dbReference>
<keyword evidence="1 6" id="KW-0808">Transferase</keyword>
<dbReference type="InterPro" id="IPR017437">
    <property type="entry name" value="ATP-NAD_kinase_PpnK-typ_C"/>
</dbReference>
<evidence type="ECO:0000256" key="5">
    <source>
        <dbReference type="ARBA" id="ARBA00047925"/>
    </source>
</evidence>
<dbReference type="PANTHER" id="PTHR20275">
    <property type="entry name" value="NAD KINASE"/>
    <property type="match status" value="1"/>
</dbReference>
<dbReference type="GO" id="GO:0005524">
    <property type="term" value="F:ATP binding"/>
    <property type="evidence" value="ECO:0007669"/>
    <property type="project" value="UniProtKB-KW"/>
</dbReference>
<comment type="cofactor">
    <cofactor evidence="6">
        <name>a divalent metal cation</name>
        <dbReference type="ChEBI" id="CHEBI:60240"/>
    </cofactor>
</comment>
<dbReference type="GO" id="GO:0003951">
    <property type="term" value="F:NAD+ kinase activity"/>
    <property type="evidence" value="ECO:0007669"/>
    <property type="project" value="UniProtKB-UniRule"/>
</dbReference>
<dbReference type="Pfam" id="PF01513">
    <property type="entry name" value="NAD_kinase"/>
    <property type="match status" value="1"/>
</dbReference>
<dbReference type="InterPro" id="IPR002504">
    <property type="entry name" value="NADK"/>
</dbReference>
<dbReference type="AlphaFoldDB" id="A0A932MNG8"/>
<dbReference type="SUPFAM" id="SSF111331">
    <property type="entry name" value="NAD kinase/diacylglycerol kinase-like"/>
    <property type="match status" value="1"/>
</dbReference>
<keyword evidence="6" id="KW-0963">Cytoplasm</keyword>
<dbReference type="Proteomes" id="UP000782312">
    <property type="component" value="Unassembled WGS sequence"/>
</dbReference>
<accession>A0A932MNG8</accession>
<evidence type="ECO:0000256" key="6">
    <source>
        <dbReference type="HAMAP-Rule" id="MF_00361"/>
    </source>
</evidence>
<evidence type="ECO:0000313" key="7">
    <source>
        <dbReference type="EMBL" id="MBI3126176.1"/>
    </source>
</evidence>
<feature type="binding site" evidence="6">
    <location>
        <begin position="146"/>
        <end position="147"/>
    </location>
    <ligand>
        <name>NAD(+)</name>
        <dbReference type="ChEBI" id="CHEBI:57540"/>
    </ligand>
</feature>
<dbReference type="Pfam" id="PF20143">
    <property type="entry name" value="NAD_kinase_C"/>
    <property type="match status" value="1"/>
</dbReference>
<comment type="catalytic activity">
    <reaction evidence="5 6">
        <text>NAD(+) + ATP = ADP + NADP(+) + H(+)</text>
        <dbReference type="Rhea" id="RHEA:18629"/>
        <dbReference type="ChEBI" id="CHEBI:15378"/>
        <dbReference type="ChEBI" id="CHEBI:30616"/>
        <dbReference type="ChEBI" id="CHEBI:57540"/>
        <dbReference type="ChEBI" id="CHEBI:58349"/>
        <dbReference type="ChEBI" id="CHEBI:456216"/>
        <dbReference type="EC" id="2.7.1.23"/>
    </reaction>
</comment>
<dbReference type="Gene3D" id="3.40.50.10330">
    <property type="entry name" value="Probable inorganic polyphosphate/atp-NAD kinase, domain 1"/>
    <property type="match status" value="1"/>
</dbReference>
<evidence type="ECO:0000313" key="8">
    <source>
        <dbReference type="Proteomes" id="UP000782312"/>
    </source>
</evidence>
<feature type="binding site" evidence="6">
    <location>
        <position position="174"/>
    </location>
    <ligand>
        <name>NAD(+)</name>
        <dbReference type="ChEBI" id="CHEBI:57540"/>
    </ligand>
</feature>
<dbReference type="InterPro" id="IPR017438">
    <property type="entry name" value="ATP-NAD_kinase_N"/>
</dbReference>
<dbReference type="GO" id="GO:0046872">
    <property type="term" value="F:metal ion binding"/>
    <property type="evidence" value="ECO:0007669"/>
    <property type="project" value="UniProtKB-UniRule"/>
</dbReference>
<organism evidence="7 8">
    <name type="scientific">Tectimicrobiota bacterium</name>
    <dbReference type="NCBI Taxonomy" id="2528274"/>
    <lineage>
        <taxon>Bacteria</taxon>
        <taxon>Pseudomonadati</taxon>
        <taxon>Nitrospinota/Tectimicrobiota group</taxon>
        <taxon>Candidatus Tectimicrobiota</taxon>
    </lineage>
</organism>
<dbReference type="EMBL" id="JACPUR010000001">
    <property type="protein sequence ID" value="MBI3126176.1"/>
    <property type="molecule type" value="Genomic_DNA"/>
</dbReference>
<keyword evidence="3 6" id="KW-0521">NADP</keyword>
<protein>
    <recommendedName>
        <fullName evidence="6">NAD kinase</fullName>
        <ecNumber evidence="6">2.7.1.23</ecNumber>
    </recommendedName>
    <alternativeName>
        <fullName evidence="6">ATP-dependent NAD kinase</fullName>
    </alternativeName>
</protein>
<keyword evidence="6" id="KW-0547">Nucleotide-binding</keyword>
<dbReference type="EC" id="2.7.1.23" evidence="6"/>
<keyword evidence="6" id="KW-0067">ATP-binding</keyword>
<comment type="subcellular location">
    <subcellularLocation>
        <location evidence="6">Cytoplasm</location>
    </subcellularLocation>
</comment>
<feature type="active site" description="Proton acceptor" evidence="6">
    <location>
        <position position="71"/>
    </location>
</feature>
<proteinExistence type="inferred from homology"/>
<dbReference type="GO" id="GO:0019674">
    <property type="term" value="P:NAD+ metabolic process"/>
    <property type="evidence" value="ECO:0007669"/>
    <property type="project" value="InterPro"/>
</dbReference>
<feature type="binding site" evidence="6">
    <location>
        <position position="176"/>
    </location>
    <ligand>
        <name>NAD(+)</name>
        <dbReference type="ChEBI" id="CHEBI:57540"/>
    </ligand>
</feature>
<comment type="caution">
    <text evidence="7">The sequence shown here is derived from an EMBL/GenBank/DDBJ whole genome shotgun (WGS) entry which is preliminary data.</text>
</comment>
<evidence type="ECO:0000256" key="4">
    <source>
        <dbReference type="ARBA" id="ARBA00023027"/>
    </source>
</evidence>
<evidence type="ECO:0000256" key="2">
    <source>
        <dbReference type="ARBA" id="ARBA00022777"/>
    </source>
</evidence>
<dbReference type="HAMAP" id="MF_00361">
    <property type="entry name" value="NAD_kinase"/>
    <property type="match status" value="1"/>
</dbReference>
<comment type="similarity">
    <text evidence="6">Belongs to the NAD kinase family.</text>
</comment>
<gene>
    <name evidence="6" type="primary">nadK</name>
    <name evidence="7" type="ORF">HYZ11_01055</name>
</gene>
<name>A0A932MNG8_UNCTE</name>
<dbReference type="GO" id="GO:0006741">
    <property type="term" value="P:NADP+ biosynthetic process"/>
    <property type="evidence" value="ECO:0007669"/>
    <property type="project" value="UniProtKB-UniRule"/>
</dbReference>
<feature type="binding site" evidence="6">
    <location>
        <begin position="187"/>
        <end position="192"/>
    </location>
    <ligand>
        <name>NAD(+)</name>
        <dbReference type="ChEBI" id="CHEBI:57540"/>
    </ligand>
</feature>
<evidence type="ECO:0000256" key="3">
    <source>
        <dbReference type="ARBA" id="ARBA00022857"/>
    </source>
</evidence>
<feature type="binding site" evidence="6">
    <location>
        <position position="157"/>
    </location>
    <ligand>
        <name>NAD(+)</name>
        <dbReference type="ChEBI" id="CHEBI:57540"/>
    </ligand>
</feature>
<reference evidence="7" key="1">
    <citation type="submission" date="2020-07" db="EMBL/GenBank/DDBJ databases">
        <title>Huge and variable diversity of episymbiotic CPR bacteria and DPANN archaea in groundwater ecosystems.</title>
        <authorList>
            <person name="He C.Y."/>
            <person name="Keren R."/>
            <person name="Whittaker M."/>
            <person name="Farag I.F."/>
            <person name="Doudna J."/>
            <person name="Cate J.H.D."/>
            <person name="Banfield J.F."/>
        </authorList>
    </citation>
    <scope>NUCLEOTIDE SEQUENCE</scope>
    <source>
        <strain evidence="7">NC_groundwater_763_Ag_S-0.2um_68_21</strain>
    </source>
</reference>
<feature type="binding site" evidence="6">
    <location>
        <begin position="71"/>
        <end position="72"/>
    </location>
    <ligand>
        <name>NAD(+)</name>
        <dbReference type="ChEBI" id="CHEBI:57540"/>
    </ligand>
</feature>
<dbReference type="Gene3D" id="2.60.200.30">
    <property type="entry name" value="Probable inorganic polyphosphate/atp-NAD kinase, domain 2"/>
    <property type="match status" value="1"/>
</dbReference>
<sequence>MPQPFRRIALAAGPFAKKASPDLAGAAAWLRKRGFELALDRTAAELAGEPGDLPTEKVIAGADLLIVFGGDGSMLRTAHHLRDGGPAMLGVNTGHLGFMADVPLSELLPALERILLEGKFAIESRMRLRPCALRDGKRIPLDDVLNDVVLTSGPLARMVEFTVRVNGRHLGNFRGDGLILATPTGSTAYSLSAGGPLVVPEMEVILINPICPHTLSHRPIVVGGDARVEVRLFRDPEAEHRHTLLTLDGLPGVELQPDDRLEVVKSPDPVRLVRPEGADFFQVLRDKLVWETHPRGGDSRGGRA</sequence>
<evidence type="ECO:0000256" key="1">
    <source>
        <dbReference type="ARBA" id="ARBA00022679"/>
    </source>
</evidence>
<feature type="binding site" evidence="6">
    <location>
        <position position="76"/>
    </location>
    <ligand>
        <name>NAD(+)</name>
        <dbReference type="ChEBI" id="CHEBI:57540"/>
    </ligand>
</feature>
<keyword evidence="2 6" id="KW-0418">Kinase</keyword>
<dbReference type="InterPro" id="IPR016064">
    <property type="entry name" value="NAD/diacylglycerol_kinase_sf"/>
</dbReference>
<dbReference type="PANTHER" id="PTHR20275:SF0">
    <property type="entry name" value="NAD KINASE"/>
    <property type="match status" value="1"/>
</dbReference>
<comment type="function">
    <text evidence="6">Involved in the regulation of the intracellular balance of NAD and NADP, and is a key enzyme in the biosynthesis of NADP. Catalyzes specifically the phosphorylation on 2'-hydroxyl of the adenosine moiety of NAD to yield NADP.</text>
</comment>
<comment type="caution">
    <text evidence="6">Lacks conserved residue(s) required for the propagation of feature annotation.</text>
</comment>